<dbReference type="EMBL" id="JACHXN010000002">
    <property type="protein sequence ID" value="MBB3144222.1"/>
    <property type="molecule type" value="Genomic_DNA"/>
</dbReference>
<feature type="region of interest" description="Disordered" evidence="3">
    <location>
        <begin position="1"/>
        <end position="31"/>
    </location>
</feature>
<dbReference type="InterPro" id="IPR058625">
    <property type="entry name" value="MdtA-like_BSH"/>
</dbReference>
<evidence type="ECO:0000259" key="6">
    <source>
        <dbReference type="Pfam" id="PF25990"/>
    </source>
</evidence>
<gene>
    <name evidence="7" type="ORF">FHS21_000618</name>
</gene>
<evidence type="ECO:0000259" key="5">
    <source>
        <dbReference type="Pfam" id="PF25917"/>
    </source>
</evidence>
<dbReference type="Pfam" id="PF25917">
    <property type="entry name" value="BSH_RND"/>
    <property type="match status" value="1"/>
</dbReference>
<dbReference type="AlphaFoldDB" id="A0A839U5D1"/>
<dbReference type="PANTHER" id="PTHR30386:SF19">
    <property type="entry name" value="MULTIDRUG EXPORT PROTEIN EMRA-RELATED"/>
    <property type="match status" value="1"/>
</dbReference>
<evidence type="ECO:0000256" key="4">
    <source>
        <dbReference type="SAM" id="Phobius"/>
    </source>
</evidence>
<reference evidence="7 8" key="1">
    <citation type="submission" date="2020-08" db="EMBL/GenBank/DDBJ databases">
        <title>Genomic Encyclopedia of Type Strains, Phase III (KMG-III): the genomes of soil and plant-associated and newly described type strains.</title>
        <authorList>
            <person name="Whitman W."/>
        </authorList>
    </citation>
    <scope>NUCLEOTIDE SEQUENCE [LARGE SCALE GENOMIC DNA]</scope>
    <source>
        <strain evidence="7 8">CECT 7015</strain>
    </source>
</reference>
<dbReference type="SUPFAM" id="SSF111369">
    <property type="entry name" value="HlyD-like secretion proteins"/>
    <property type="match status" value="2"/>
</dbReference>
<dbReference type="GO" id="GO:0030313">
    <property type="term" value="C:cell envelope"/>
    <property type="evidence" value="ECO:0007669"/>
    <property type="project" value="UniProtKB-SubCell"/>
</dbReference>
<proteinExistence type="predicted"/>
<organism evidence="7 8">
    <name type="scientific">Phyllobacterium trifolii</name>
    <dbReference type="NCBI Taxonomy" id="300193"/>
    <lineage>
        <taxon>Bacteria</taxon>
        <taxon>Pseudomonadati</taxon>
        <taxon>Pseudomonadota</taxon>
        <taxon>Alphaproteobacteria</taxon>
        <taxon>Hyphomicrobiales</taxon>
        <taxon>Phyllobacteriaceae</taxon>
        <taxon>Phyllobacterium</taxon>
    </lineage>
</organism>
<feature type="transmembrane region" description="Helical" evidence="4">
    <location>
        <begin position="62"/>
        <end position="79"/>
    </location>
</feature>
<dbReference type="Gene3D" id="2.40.50.100">
    <property type="match status" value="1"/>
</dbReference>
<sequence length="407" mass="43235">MADGSPSLRIPANSDNSARNDPVMEKPDTTIETVPAVPVAKETTPPAAPAPARARRSLKRPLLFVLLPVLLIVGGYFYATGGQVMSTDNAYIQADMVGVSTDVSGIVQSVDVRDNQQVKQGDVLFRLDASPFAIALAGAKAQLGVVRNQVLNLEASYKQSLAEITQAEADIPFFEKSLQRQQDLNASSFASRATYDQAKHDLDAAQQKVDVAKAEAAATLAQLGGNADQPVEQNPSYLQQQSAVDNAQRNLDHTVVRAPFDGVVTNVSSLQTGAYLQASQAGFSLVSTTHMWIAASPKETELTYVRPGQTVAISVDTYPDVTWKGTVSSISPASGSSFSLLPAQNTTGNWVKVVQRIPMLVSIDDMAGKPPLRVGMSVTVGVDTGHARGLPSFMTDVVGLFGSKDHV</sequence>
<feature type="domain" description="YknX-like beta-barrel" evidence="6">
    <location>
        <begin position="297"/>
        <end position="380"/>
    </location>
</feature>
<comment type="caution">
    <text evidence="7">The sequence shown here is derived from an EMBL/GenBank/DDBJ whole genome shotgun (WGS) entry which is preliminary data.</text>
</comment>
<evidence type="ECO:0000256" key="1">
    <source>
        <dbReference type="ARBA" id="ARBA00004196"/>
    </source>
</evidence>
<evidence type="ECO:0000256" key="3">
    <source>
        <dbReference type="SAM" id="MobiDB-lite"/>
    </source>
</evidence>
<accession>A0A839U5D1</accession>
<keyword evidence="4" id="KW-0472">Membrane</keyword>
<keyword evidence="4" id="KW-1133">Transmembrane helix</keyword>
<dbReference type="PANTHER" id="PTHR30386">
    <property type="entry name" value="MEMBRANE FUSION SUBUNIT OF EMRAB-TOLC MULTIDRUG EFFLUX PUMP"/>
    <property type="match status" value="1"/>
</dbReference>
<dbReference type="Gene3D" id="2.40.30.170">
    <property type="match status" value="1"/>
</dbReference>
<keyword evidence="8" id="KW-1185">Reference proteome</keyword>
<dbReference type="InterPro" id="IPR058636">
    <property type="entry name" value="Beta-barrel_YknX"/>
</dbReference>
<dbReference type="GO" id="GO:0055085">
    <property type="term" value="P:transmembrane transport"/>
    <property type="evidence" value="ECO:0007669"/>
    <property type="project" value="InterPro"/>
</dbReference>
<evidence type="ECO:0000256" key="2">
    <source>
        <dbReference type="SAM" id="Coils"/>
    </source>
</evidence>
<dbReference type="Pfam" id="PF25990">
    <property type="entry name" value="Beta-barrel_YknX"/>
    <property type="match status" value="1"/>
</dbReference>
<dbReference type="InterPro" id="IPR050739">
    <property type="entry name" value="MFP"/>
</dbReference>
<evidence type="ECO:0000313" key="8">
    <source>
        <dbReference type="Proteomes" id="UP000554520"/>
    </source>
</evidence>
<comment type="subcellular location">
    <subcellularLocation>
        <location evidence="1">Cell envelope</location>
    </subcellularLocation>
</comment>
<keyword evidence="2" id="KW-0175">Coiled coil</keyword>
<feature type="domain" description="Multidrug resistance protein MdtA-like barrel-sandwich hybrid" evidence="5">
    <location>
        <begin position="97"/>
        <end position="286"/>
    </location>
</feature>
<feature type="coiled-coil region" evidence="2">
    <location>
        <begin position="195"/>
        <end position="222"/>
    </location>
</feature>
<dbReference type="Proteomes" id="UP000554520">
    <property type="component" value="Unassembled WGS sequence"/>
</dbReference>
<protein>
    <submittedName>
        <fullName evidence="7">Membrane fusion protein (Multidrug efflux system)</fullName>
    </submittedName>
</protein>
<dbReference type="RefSeq" id="WP_112526385.1">
    <property type="nucleotide sequence ID" value="NZ_JACHXN010000002.1"/>
</dbReference>
<keyword evidence="4" id="KW-0812">Transmembrane</keyword>
<name>A0A839U5D1_9HYPH</name>
<evidence type="ECO:0000313" key="7">
    <source>
        <dbReference type="EMBL" id="MBB3144222.1"/>
    </source>
</evidence>